<dbReference type="PANTHER" id="PTHR11987">
    <property type="entry name" value="ALPHA-2,8-SIALYLTRANSFERASE"/>
    <property type="match status" value="1"/>
</dbReference>
<dbReference type="PANTHER" id="PTHR11987:SF29">
    <property type="entry name" value="ALPHA-2,8-SIALYLTRANSFERASE 8F"/>
    <property type="match status" value="1"/>
</dbReference>
<dbReference type="Gene3D" id="3.90.1480.20">
    <property type="entry name" value="Glycosyl transferase family 29"/>
    <property type="match status" value="1"/>
</dbReference>
<keyword evidence="5" id="KW-0812">Transmembrane</keyword>
<dbReference type="GO" id="GO:0006491">
    <property type="term" value="P:N-glycan processing"/>
    <property type="evidence" value="ECO:0007669"/>
    <property type="project" value="TreeGrafter"/>
</dbReference>
<dbReference type="Proteomes" id="UP000472274">
    <property type="component" value="Unplaced"/>
</dbReference>
<evidence type="ECO:0000256" key="10">
    <source>
        <dbReference type="ARBA" id="ARBA00023180"/>
    </source>
</evidence>
<name>A0A674IC23_9SAUR</name>
<dbReference type="InParanoid" id="A0A674IC23"/>
<keyword evidence="10" id="KW-0325">Glycoprotein</keyword>
<reference evidence="11" key="2">
    <citation type="submission" date="2025-09" db="UniProtKB">
        <authorList>
            <consortium name="Ensembl"/>
        </authorList>
    </citation>
    <scope>IDENTIFICATION</scope>
</reference>
<evidence type="ECO:0000313" key="12">
    <source>
        <dbReference type="Proteomes" id="UP000472274"/>
    </source>
</evidence>
<accession>A0A674IC23</accession>
<proteinExistence type="inferred from homology"/>
<dbReference type="GO" id="GO:0003828">
    <property type="term" value="F:alpha-N-acetylneuraminate alpha-2,8-sialyltransferase activity"/>
    <property type="evidence" value="ECO:0007669"/>
    <property type="project" value="TreeGrafter"/>
</dbReference>
<reference evidence="11" key="1">
    <citation type="submission" date="2025-08" db="UniProtKB">
        <authorList>
            <consortium name="Ensembl"/>
        </authorList>
    </citation>
    <scope>IDENTIFICATION</scope>
</reference>
<evidence type="ECO:0000313" key="11">
    <source>
        <dbReference type="Ensembl" id="ENSTMTP00000006941.1"/>
    </source>
</evidence>
<evidence type="ECO:0000256" key="4">
    <source>
        <dbReference type="ARBA" id="ARBA00022679"/>
    </source>
</evidence>
<evidence type="ECO:0000256" key="1">
    <source>
        <dbReference type="ARBA" id="ARBA00004323"/>
    </source>
</evidence>
<evidence type="ECO:0008006" key="13">
    <source>
        <dbReference type="Google" id="ProtNLM"/>
    </source>
</evidence>
<evidence type="ECO:0000256" key="5">
    <source>
        <dbReference type="ARBA" id="ARBA00022692"/>
    </source>
</evidence>
<evidence type="ECO:0000256" key="6">
    <source>
        <dbReference type="ARBA" id="ARBA00022968"/>
    </source>
</evidence>
<dbReference type="AlphaFoldDB" id="A0A674IC23"/>
<dbReference type="Pfam" id="PF00777">
    <property type="entry name" value="Glyco_transf_29"/>
    <property type="match status" value="1"/>
</dbReference>
<evidence type="ECO:0000256" key="7">
    <source>
        <dbReference type="ARBA" id="ARBA00022989"/>
    </source>
</evidence>
<dbReference type="InterPro" id="IPR050943">
    <property type="entry name" value="Glycosyltr_29_Sialyltrsf"/>
</dbReference>
<evidence type="ECO:0000256" key="8">
    <source>
        <dbReference type="ARBA" id="ARBA00023034"/>
    </source>
</evidence>
<evidence type="ECO:0000256" key="9">
    <source>
        <dbReference type="ARBA" id="ARBA00023136"/>
    </source>
</evidence>
<dbReference type="GO" id="GO:0009311">
    <property type="term" value="P:oligosaccharide metabolic process"/>
    <property type="evidence" value="ECO:0007669"/>
    <property type="project" value="TreeGrafter"/>
</dbReference>
<keyword evidence="3" id="KW-0328">Glycosyltransferase</keyword>
<keyword evidence="12" id="KW-1185">Reference proteome</keyword>
<keyword evidence="4" id="KW-0808">Transferase</keyword>
<keyword evidence="6" id="KW-0735">Signal-anchor</keyword>
<evidence type="ECO:0000256" key="2">
    <source>
        <dbReference type="ARBA" id="ARBA00006003"/>
    </source>
</evidence>
<protein>
    <recommendedName>
        <fullName evidence="13">ST8 alpha-N-acetyl-neuraminide alpha-2,8-sialyltransferase 6</fullName>
    </recommendedName>
</protein>
<dbReference type="InterPro" id="IPR038578">
    <property type="entry name" value="GT29-like_sf"/>
</dbReference>
<dbReference type="Ensembl" id="ENSTMTT00000007171.1">
    <property type="protein sequence ID" value="ENSTMTP00000006941.1"/>
    <property type="gene ID" value="ENSTMTG00000005019.1"/>
</dbReference>
<comment type="similarity">
    <text evidence="2">Belongs to the glycosyltransferase 29 family.</text>
</comment>
<keyword evidence="7" id="KW-1133">Transmembrane helix</keyword>
<dbReference type="GeneTree" id="ENSGT01030000234535"/>
<evidence type="ECO:0000256" key="3">
    <source>
        <dbReference type="ARBA" id="ARBA00022676"/>
    </source>
</evidence>
<comment type="subcellular location">
    <subcellularLocation>
        <location evidence="1">Golgi apparatus membrane</location>
        <topology evidence="1">Single-pass type II membrane protein</topology>
    </subcellularLocation>
</comment>
<keyword evidence="8" id="KW-0333">Golgi apparatus</keyword>
<dbReference type="InterPro" id="IPR001675">
    <property type="entry name" value="Glyco_trans_29"/>
</dbReference>
<keyword evidence="9" id="KW-0472">Membrane</keyword>
<dbReference type="GO" id="GO:0000139">
    <property type="term" value="C:Golgi membrane"/>
    <property type="evidence" value="ECO:0007669"/>
    <property type="project" value="UniProtKB-SubCell"/>
</dbReference>
<sequence length="343" mass="37462">MLRQLKLVQSCPWAHNASALGQYRYPPPQCPAPLLPLPPPLCPLPPPMLPQMPPSLPLHALPQPPLSSALCCLRLPHPAAPHPSPPHREQLRGCCNASAKLVLTRDNTPLGSQIVYDGEPAKKYPVKEELLEMLPQGAPYECCAVVGNGGILRNSSCGPEIDRAQFVIRFNLPPMDFADDVGTKSSIVTMNPSILHARFRGLSRWRRPFAEAVGTYGAPLLLIPAFSFAAYTAVSSQALYTLEDFGSPARAVFMNPEYLAGLDGHWRSRGLRVNRLSSGFMLVSAALELCQHLTLYGFWPFPTDPEGQPLIPTRATHYGDEWLENQRPSLLVGPTGQVNSSGV</sequence>
<organism evidence="11 12">
    <name type="scientific">Terrapene triunguis</name>
    <name type="common">Three-toed box turtle</name>
    <dbReference type="NCBI Taxonomy" id="2587831"/>
    <lineage>
        <taxon>Eukaryota</taxon>
        <taxon>Metazoa</taxon>
        <taxon>Chordata</taxon>
        <taxon>Craniata</taxon>
        <taxon>Vertebrata</taxon>
        <taxon>Euteleostomi</taxon>
        <taxon>Archelosauria</taxon>
        <taxon>Testudinata</taxon>
        <taxon>Testudines</taxon>
        <taxon>Cryptodira</taxon>
        <taxon>Durocryptodira</taxon>
        <taxon>Testudinoidea</taxon>
        <taxon>Emydidae</taxon>
        <taxon>Terrapene</taxon>
    </lineage>
</organism>